<accession>A0A4V2NLK2</accession>
<dbReference type="PANTHER" id="PTHR43793:SF1">
    <property type="entry name" value="FAD SYNTHASE"/>
    <property type="match status" value="1"/>
</dbReference>
<evidence type="ECO:0000256" key="2">
    <source>
        <dbReference type="ARBA" id="ARBA00022695"/>
    </source>
</evidence>
<dbReference type="InterPro" id="IPR004821">
    <property type="entry name" value="Cyt_trans-like"/>
</dbReference>
<dbReference type="NCBIfam" id="TIGR00125">
    <property type="entry name" value="cyt_tran_rel"/>
    <property type="match status" value="1"/>
</dbReference>
<dbReference type="EMBL" id="SJTG01000003">
    <property type="protein sequence ID" value="TCI09193.1"/>
    <property type="molecule type" value="Genomic_DNA"/>
</dbReference>
<evidence type="ECO:0000259" key="3">
    <source>
        <dbReference type="Pfam" id="PF01467"/>
    </source>
</evidence>
<dbReference type="GO" id="GO:0046872">
    <property type="term" value="F:metal ion binding"/>
    <property type="evidence" value="ECO:0007669"/>
    <property type="project" value="InterPro"/>
</dbReference>
<dbReference type="Proteomes" id="UP000291822">
    <property type="component" value="Unassembled WGS sequence"/>
</dbReference>
<protein>
    <submittedName>
        <fullName evidence="4">Glycerol-3-phosphate cytidylyltransferase</fullName>
        <ecNumber evidence="4">2.7.7.39</ecNumber>
    </submittedName>
</protein>
<name>A0A4V2NLK2_9GAMM</name>
<dbReference type="EC" id="2.7.7.39" evidence="4"/>
<dbReference type="NCBIfam" id="TIGR01518">
    <property type="entry name" value="g3p_cytidyltrns"/>
    <property type="match status" value="1"/>
</dbReference>
<dbReference type="GO" id="GO:0047348">
    <property type="term" value="F:glycerol-3-phosphate cytidylyltransferase activity"/>
    <property type="evidence" value="ECO:0007669"/>
    <property type="project" value="UniProtKB-EC"/>
</dbReference>
<dbReference type="Pfam" id="PF01467">
    <property type="entry name" value="CTP_transf_like"/>
    <property type="match status" value="1"/>
</dbReference>
<feature type="domain" description="Cytidyltransferase-like" evidence="3">
    <location>
        <begin position="15"/>
        <end position="133"/>
    </location>
</feature>
<proteinExistence type="predicted"/>
<gene>
    <name evidence="4" type="primary">tagD</name>
    <name evidence="4" type="ORF">EZM97_22190</name>
</gene>
<evidence type="ECO:0000313" key="5">
    <source>
        <dbReference type="Proteomes" id="UP000291822"/>
    </source>
</evidence>
<comment type="caution">
    <text evidence="4">The sequence shown here is derived from an EMBL/GenBank/DDBJ whole genome shotgun (WGS) entry which is preliminary data.</text>
</comment>
<evidence type="ECO:0000256" key="1">
    <source>
        <dbReference type="ARBA" id="ARBA00022679"/>
    </source>
</evidence>
<reference evidence="4 5" key="1">
    <citation type="submission" date="2019-02" db="EMBL/GenBank/DDBJ databases">
        <title>Dyella amyloliquefaciens sp. nov., isolated from forest soil.</title>
        <authorList>
            <person name="Gao Z.-H."/>
            <person name="Qiu L.-H."/>
        </authorList>
    </citation>
    <scope>NUCLEOTIDE SEQUENCE [LARGE SCALE GENOMIC DNA]</scope>
    <source>
        <strain evidence="4 5">KACC 12747</strain>
    </source>
</reference>
<dbReference type="GO" id="GO:0005737">
    <property type="term" value="C:cytoplasm"/>
    <property type="evidence" value="ECO:0007669"/>
    <property type="project" value="InterPro"/>
</dbReference>
<evidence type="ECO:0000313" key="4">
    <source>
        <dbReference type="EMBL" id="TCI09193.1"/>
    </source>
</evidence>
<dbReference type="AlphaFoldDB" id="A0A4V2NLK2"/>
<dbReference type="InterPro" id="IPR050385">
    <property type="entry name" value="Archaeal_FAD_synthase"/>
</dbReference>
<dbReference type="InterPro" id="IPR014729">
    <property type="entry name" value="Rossmann-like_a/b/a_fold"/>
</dbReference>
<keyword evidence="2 4" id="KW-0548">Nucleotidyltransferase</keyword>
<dbReference type="GO" id="GO:0019350">
    <property type="term" value="P:teichoic acid biosynthetic process"/>
    <property type="evidence" value="ECO:0007669"/>
    <property type="project" value="InterPro"/>
</dbReference>
<dbReference type="Gene3D" id="3.40.50.620">
    <property type="entry name" value="HUPs"/>
    <property type="match status" value="1"/>
</dbReference>
<dbReference type="PANTHER" id="PTHR43793">
    <property type="entry name" value="FAD SYNTHASE"/>
    <property type="match status" value="1"/>
</dbReference>
<keyword evidence="1 4" id="KW-0808">Transferase</keyword>
<dbReference type="SUPFAM" id="SSF52374">
    <property type="entry name" value="Nucleotidylyl transferase"/>
    <property type="match status" value="1"/>
</dbReference>
<dbReference type="InterPro" id="IPR006409">
    <property type="entry name" value="G3P_cytidylTrfase"/>
</dbReference>
<sequence length="166" mass="18638">MSTPELVAVKKTVVLTYGTFDLFHVGHLNLLRNLKRLGDRLIVGVSTDAFNDQKGKKTVIPYEHRVQIVEAVRYVDAVFPESSWEQKAADVRRFGADIFAMGDDWIGKFDDLSELCEVVYLPRTKDISSTEVKSLARQELHSAIDEVAKAADRLNRMIASLADTGR</sequence>
<organism evidence="4 5">
    <name type="scientific">Dyella soli</name>
    <dbReference type="NCBI Taxonomy" id="522319"/>
    <lineage>
        <taxon>Bacteria</taxon>
        <taxon>Pseudomonadati</taxon>
        <taxon>Pseudomonadota</taxon>
        <taxon>Gammaproteobacteria</taxon>
        <taxon>Lysobacterales</taxon>
        <taxon>Rhodanobacteraceae</taxon>
        <taxon>Dyella</taxon>
    </lineage>
</organism>
<keyword evidence="5" id="KW-1185">Reference proteome</keyword>